<gene>
    <name evidence="6" type="ORF">ACFSL2_03360</name>
</gene>
<name>A0ABW4V180_9MICO</name>
<dbReference type="InterPro" id="IPR050129">
    <property type="entry name" value="Zn_alcohol_dh"/>
</dbReference>
<comment type="cofactor">
    <cofactor evidence="1">
        <name>Zn(2+)</name>
        <dbReference type="ChEBI" id="CHEBI:29105"/>
    </cofactor>
</comment>
<dbReference type="InterPro" id="IPR013154">
    <property type="entry name" value="ADH-like_N"/>
</dbReference>
<dbReference type="PANTHER" id="PTHR43401:SF2">
    <property type="entry name" value="L-THREONINE 3-DEHYDROGENASE"/>
    <property type="match status" value="1"/>
</dbReference>
<organism evidence="6 7">
    <name type="scientific">Promicromonospora aerolata</name>
    <dbReference type="NCBI Taxonomy" id="195749"/>
    <lineage>
        <taxon>Bacteria</taxon>
        <taxon>Bacillati</taxon>
        <taxon>Actinomycetota</taxon>
        <taxon>Actinomycetes</taxon>
        <taxon>Micrococcales</taxon>
        <taxon>Promicromonosporaceae</taxon>
        <taxon>Promicromonospora</taxon>
    </lineage>
</organism>
<evidence type="ECO:0000256" key="4">
    <source>
        <dbReference type="ARBA" id="ARBA00023002"/>
    </source>
</evidence>
<keyword evidence="4" id="KW-0560">Oxidoreductase</keyword>
<keyword evidence="7" id="KW-1185">Reference proteome</keyword>
<dbReference type="Gene3D" id="3.90.180.10">
    <property type="entry name" value="Medium-chain alcohol dehydrogenases, catalytic domain"/>
    <property type="match status" value="1"/>
</dbReference>
<reference evidence="7" key="1">
    <citation type="journal article" date="2019" name="Int. J. Syst. Evol. Microbiol.">
        <title>The Global Catalogue of Microorganisms (GCM) 10K type strain sequencing project: providing services to taxonomists for standard genome sequencing and annotation.</title>
        <authorList>
            <consortium name="The Broad Institute Genomics Platform"/>
            <consortium name="The Broad Institute Genome Sequencing Center for Infectious Disease"/>
            <person name="Wu L."/>
            <person name="Ma J."/>
        </authorList>
    </citation>
    <scope>NUCLEOTIDE SEQUENCE [LARGE SCALE GENOMIC DNA]</scope>
    <source>
        <strain evidence="7">CCM 7043</strain>
    </source>
</reference>
<dbReference type="SUPFAM" id="SSF51735">
    <property type="entry name" value="NAD(P)-binding Rossmann-fold domains"/>
    <property type="match status" value="1"/>
</dbReference>
<dbReference type="CDD" id="cd08231">
    <property type="entry name" value="MDR_TM0436_like"/>
    <property type="match status" value="1"/>
</dbReference>
<evidence type="ECO:0000256" key="2">
    <source>
        <dbReference type="ARBA" id="ARBA00022723"/>
    </source>
</evidence>
<keyword evidence="3" id="KW-0862">Zinc</keyword>
<comment type="caution">
    <text evidence="6">The sequence shown here is derived from an EMBL/GenBank/DDBJ whole genome shotgun (WGS) entry which is preliminary data.</text>
</comment>
<accession>A0ABW4V180</accession>
<dbReference type="InterPro" id="IPR036291">
    <property type="entry name" value="NAD(P)-bd_dom_sf"/>
</dbReference>
<dbReference type="NCBIfam" id="TIGR03366">
    <property type="entry name" value="HpnZ_proposed"/>
    <property type="match status" value="1"/>
</dbReference>
<dbReference type="Pfam" id="PF00107">
    <property type="entry name" value="ADH_zinc_N"/>
    <property type="match status" value="1"/>
</dbReference>
<proteinExistence type="predicted"/>
<dbReference type="InterPro" id="IPR017743">
    <property type="entry name" value="ADH_phosphonate_catab-assoc"/>
</dbReference>
<feature type="domain" description="Enoyl reductase (ER)" evidence="5">
    <location>
        <begin position="16"/>
        <end position="331"/>
    </location>
</feature>
<evidence type="ECO:0000256" key="3">
    <source>
        <dbReference type="ARBA" id="ARBA00022833"/>
    </source>
</evidence>
<dbReference type="EMBL" id="JBHUHF010000001">
    <property type="protein sequence ID" value="MFD2024540.1"/>
    <property type="molecule type" value="Genomic_DNA"/>
</dbReference>
<dbReference type="Gene3D" id="3.40.50.720">
    <property type="entry name" value="NAD(P)-binding Rossmann-like Domain"/>
    <property type="match status" value="1"/>
</dbReference>
<dbReference type="SUPFAM" id="SSF50129">
    <property type="entry name" value="GroES-like"/>
    <property type="match status" value="1"/>
</dbReference>
<sequence length="364" mass="36694">MDPRTADLTTVALWEGGDAVRLVEVPLPEPGPGEVLMRVRLATVCGSDRHTVSGRRSSPSPSVLGHEAVGDVVATGPGGAPADDGRPLAEGDRVVWGVTVTCGTCDRCTAGRTAKCRSVRKVGHEAFGSDWPLSGTYAQHLVLPRGATIARVPAALPDELASPAGCATATVMAALEAAGPLTGCRVLVSGAGMLGITAVAAARAAGASQVLVTDPDRARLDLALRFGATSAHGVDAPVRATDPTSGGGTALGPVDVAIELSGASPAVTRCLDALDVGGRLVLAGSVAPAPPVPLDAERVVRGWLTVTGVHNYEPRHLGAALALLADTRDTVPWHELVAPAVALDQVGRVLTGPPGVAPRAAVVP</sequence>
<dbReference type="InterPro" id="IPR011032">
    <property type="entry name" value="GroES-like_sf"/>
</dbReference>
<dbReference type="Proteomes" id="UP001597338">
    <property type="component" value="Unassembled WGS sequence"/>
</dbReference>
<evidence type="ECO:0000259" key="5">
    <source>
        <dbReference type="SMART" id="SM00829"/>
    </source>
</evidence>
<evidence type="ECO:0000256" key="1">
    <source>
        <dbReference type="ARBA" id="ARBA00001947"/>
    </source>
</evidence>
<dbReference type="SMART" id="SM00829">
    <property type="entry name" value="PKS_ER"/>
    <property type="match status" value="1"/>
</dbReference>
<evidence type="ECO:0000313" key="6">
    <source>
        <dbReference type="EMBL" id="MFD2024540.1"/>
    </source>
</evidence>
<keyword evidence="2" id="KW-0479">Metal-binding</keyword>
<dbReference type="InterPro" id="IPR020843">
    <property type="entry name" value="ER"/>
</dbReference>
<dbReference type="InterPro" id="IPR013149">
    <property type="entry name" value="ADH-like_C"/>
</dbReference>
<dbReference type="Pfam" id="PF08240">
    <property type="entry name" value="ADH_N"/>
    <property type="match status" value="1"/>
</dbReference>
<dbReference type="RefSeq" id="WP_377196479.1">
    <property type="nucleotide sequence ID" value="NZ_JBHUHF010000001.1"/>
</dbReference>
<dbReference type="PANTHER" id="PTHR43401">
    <property type="entry name" value="L-THREONINE 3-DEHYDROGENASE"/>
    <property type="match status" value="1"/>
</dbReference>
<protein>
    <submittedName>
        <fullName evidence="6">Zinc-binding dehydrogenase</fullName>
    </submittedName>
</protein>
<evidence type="ECO:0000313" key="7">
    <source>
        <dbReference type="Proteomes" id="UP001597338"/>
    </source>
</evidence>